<dbReference type="Gene3D" id="3.30.1310.10">
    <property type="entry name" value="Nucleoid-associated protein YbaB-like domain"/>
    <property type="match status" value="1"/>
</dbReference>
<dbReference type="InterPro" id="IPR004401">
    <property type="entry name" value="YbaB/EbfC"/>
</dbReference>
<comment type="subcellular location">
    <subcellularLocation>
        <location evidence="2">Cytoplasm</location>
        <location evidence="2">Nucleoid</location>
    </subcellularLocation>
</comment>
<dbReference type="PANTHER" id="PTHR33449">
    <property type="entry name" value="NUCLEOID-ASSOCIATED PROTEIN YBAB"/>
    <property type="match status" value="1"/>
</dbReference>
<gene>
    <name evidence="4" type="ORF">NCTC5385_00272</name>
</gene>
<comment type="function">
    <text evidence="2">Binds to DNA and alters its conformation. May be involved in regulation of gene expression, nucleoid organization and DNA protection.</text>
</comment>
<keyword evidence="3" id="KW-0175">Coiled coil</keyword>
<keyword evidence="2" id="KW-0963">Cytoplasm</keyword>
<proteinExistence type="inferred from homology"/>
<accession>A0A4U9XLN6</accession>
<dbReference type="HAMAP" id="MF_00274">
    <property type="entry name" value="DNA_YbaB_EbfC"/>
    <property type="match status" value="1"/>
</dbReference>
<dbReference type="PIRSF" id="PIRSF004555">
    <property type="entry name" value="UCP004555"/>
    <property type="match status" value="1"/>
</dbReference>
<protein>
    <recommendedName>
        <fullName evidence="2">Nucleoid-associated protein NCTC5385_00272</fullName>
    </recommendedName>
</protein>
<dbReference type="Proteomes" id="UP000304914">
    <property type="component" value="Chromosome"/>
</dbReference>
<dbReference type="AlphaFoldDB" id="A0A4U9XLN6"/>
<dbReference type="STRING" id="873448.STRPO_1170"/>
<evidence type="ECO:0000256" key="1">
    <source>
        <dbReference type="ARBA" id="ARBA00023125"/>
    </source>
</evidence>
<feature type="coiled-coil region" evidence="3">
    <location>
        <begin position="8"/>
        <end position="35"/>
    </location>
</feature>
<dbReference type="SUPFAM" id="SSF82607">
    <property type="entry name" value="YbaB-like"/>
    <property type="match status" value="1"/>
</dbReference>
<dbReference type="Pfam" id="PF02575">
    <property type="entry name" value="YbaB_DNA_bd"/>
    <property type="match status" value="1"/>
</dbReference>
<evidence type="ECO:0000313" key="4">
    <source>
        <dbReference type="EMBL" id="VTS13939.1"/>
    </source>
</evidence>
<name>A0A4U9XLN6_9STRE</name>
<dbReference type="GO" id="GO:0005829">
    <property type="term" value="C:cytosol"/>
    <property type="evidence" value="ECO:0007669"/>
    <property type="project" value="TreeGrafter"/>
</dbReference>
<organism evidence="4 5">
    <name type="scientific">Streptococcus pseudoporcinus</name>
    <dbReference type="NCBI Taxonomy" id="361101"/>
    <lineage>
        <taxon>Bacteria</taxon>
        <taxon>Bacillati</taxon>
        <taxon>Bacillota</taxon>
        <taxon>Bacilli</taxon>
        <taxon>Lactobacillales</taxon>
        <taxon>Streptococcaceae</taxon>
        <taxon>Streptococcus</taxon>
    </lineage>
</organism>
<sequence>MKGNYRDMMNMQNMMKQAQKLQKQMEQKQADLAATTFVGRSAQELVTATFTGDKKLVSIDFKEAVVVPEDLETLSDMTTQAINDAMSQIDAATKKTMGAFAGKMPF</sequence>
<dbReference type="PANTHER" id="PTHR33449:SF1">
    <property type="entry name" value="NUCLEOID-ASSOCIATED PROTEIN YBAB"/>
    <property type="match status" value="1"/>
</dbReference>
<dbReference type="GO" id="GO:0003677">
    <property type="term" value="F:DNA binding"/>
    <property type="evidence" value="ECO:0007669"/>
    <property type="project" value="UniProtKB-UniRule"/>
</dbReference>
<dbReference type="InterPro" id="IPR036894">
    <property type="entry name" value="YbaB-like_sf"/>
</dbReference>
<reference evidence="4 5" key="1">
    <citation type="submission" date="2019-05" db="EMBL/GenBank/DDBJ databases">
        <authorList>
            <consortium name="Pathogen Informatics"/>
        </authorList>
    </citation>
    <scope>NUCLEOTIDE SEQUENCE [LARGE SCALE GENOMIC DNA]</scope>
    <source>
        <strain evidence="4 5">NCTC5385</strain>
    </source>
</reference>
<keyword evidence="1 2" id="KW-0238">DNA-binding</keyword>
<evidence type="ECO:0000256" key="2">
    <source>
        <dbReference type="HAMAP-Rule" id="MF_00274"/>
    </source>
</evidence>
<evidence type="ECO:0000313" key="5">
    <source>
        <dbReference type="Proteomes" id="UP000304914"/>
    </source>
</evidence>
<comment type="subunit">
    <text evidence="2">Homodimer.</text>
</comment>
<dbReference type="GO" id="GO:0043590">
    <property type="term" value="C:bacterial nucleoid"/>
    <property type="evidence" value="ECO:0007669"/>
    <property type="project" value="UniProtKB-UniRule"/>
</dbReference>
<dbReference type="EMBL" id="LR594035">
    <property type="protein sequence ID" value="VTS13939.1"/>
    <property type="molecule type" value="Genomic_DNA"/>
</dbReference>
<comment type="similarity">
    <text evidence="2">Belongs to the YbaB/EbfC family.</text>
</comment>
<dbReference type="NCBIfam" id="TIGR00103">
    <property type="entry name" value="DNA_YbaB_EbfC"/>
    <property type="match status" value="1"/>
</dbReference>
<evidence type="ECO:0000256" key="3">
    <source>
        <dbReference type="SAM" id="Coils"/>
    </source>
</evidence>